<keyword evidence="5 7" id="KW-1133">Transmembrane helix</keyword>
<accession>A0A317F917</accession>
<evidence type="ECO:0000256" key="8">
    <source>
        <dbReference type="SAM" id="MobiDB-lite"/>
    </source>
</evidence>
<organism evidence="10 11">
    <name type="scientific">Falsiroseomonas bella</name>
    <dbReference type="NCBI Taxonomy" id="2184016"/>
    <lineage>
        <taxon>Bacteria</taxon>
        <taxon>Pseudomonadati</taxon>
        <taxon>Pseudomonadota</taxon>
        <taxon>Alphaproteobacteria</taxon>
        <taxon>Acetobacterales</taxon>
        <taxon>Roseomonadaceae</taxon>
        <taxon>Falsiroseomonas</taxon>
    </lineage>
</organism>
<dbReference type="Gene3D" id="1.10.3720.10">
    <property type="entry name" value="MetI-like"/>
    <property type="match status" value="1"/>
</dbReference>
<evidence type="ECO:0000256" key="3">
    <source>
        <dbReference type="ARBA" id="ARBA00022475"/>
    </source>
</evidence>
<keyword evidence="11" id="KW-1185">Reference proteome</keyword>
<comment type="subcellular location">
    <subcellularLocation>
        <location evidence="1 7">Cell membrane</location>
        <topology evidence="1 7">Multi-pass membrane protein</topology>
    </subcellularLocation>
</comment>
<name>A0A317F917_9PROT</name>
<feature type="domain" description="ABC transmembrane type-1" evidence="9">
    <location>
        <begin position="91"/>
        <end position="271"/>
    </location>
</feature>
<dbReference type="AlphaFoldDB" id="A0A317F917"/>
<dbReference type="InterPro" id="IPR035906">
    <property type="entry name" value="MetI-like_sf"/>
</dbReference>
<dbReference type="CDD" id="cd06261">
    <property type="entry name" value="TM_PBP2"/>
    <property type="match status" value="1"/>
</dbReference>
<proteinExistence type="inferred from homology"/>
<evidence type="ECO:0000313" key="11">
    <source>
        <dbReference type="Proteomes" id="UP000245765"/>
    </source>
</evidence>
<keyword evidence="3" id="KW-1003">Cell membrane</keyword>
<evidence type="ECO:0000256" key="5">
    <source>
        <dbReference type="ARBA" id="ARBA00022989"/>
    </source>
</evidence>
<gene>
    <name evidence="10" type="ORF">DFH01_23465</name>
</gene>
<evidence type="ECO:0000256" key="1">
    <source>
        <dbReference type="ARBA" id="ARBA00004651"/>
    </source>
</evidence>
<feature type="transmembrane region" description="Helical" evidence="7">
    <location>
        <begin position="130"/>
        <end position="151"/>
    </location>
</feature>
<feature type="transmembrane region" description="Helical" evidence="7">
    <location>
        <begin position="31"/>
        <end position="52"/>
    </location>
</feature>
<dbReference type="PANTHER" id="PTHR30151:SF25">
    <property type="entry name" value="TAURINE TRANSPORT SYSTEM PERMEASE PROTEIN TAUC"/>
    <property type="match status" value="1"/>
</dbReference>
<dbReference type="RefSeq" id="WP_109872957.1">
    <property type="nucleotide sequence ID" value="NZ_QGNA01000006.1"/>
</dbReference>
<feature type="transmembrane region" description="Helical" evidence="7">
    <location>
        <begin position="157"/>
        <end position="176"/>
    </location>
</feature>
<dbReference type="InterPro" id="IPR000515">
    <property type="entry name" value="MetI-like"/>
</dbReference>
<dbReference type="GO" id="GO:0055085">
    <property type="term" value="P:transmembrane transport"/>
    <property type="evidence" value="ECO:0007669"/>
    <property type="project" value="InterPro"/>
</dbReference>
<dbReference type="SUPFAM" id="SSF161098">
    <property type="entry name" value="MetI-like"/>
    <property type="match status" value="1"/>
</dbReference>
<reference evidence="11" key="1">
    <citation type="submission" date="2018-05" db="EMBL/GenBank/DDBJ databases">
        <authorList>
            <person name="Du Z."/>
            <person name="Wang X."/>
        </authorList>
    </citation>
    <scope>NUCLEOTIDE SEQUENCE [LARGE SCALE GENOMIC DNA]</scope>
    <source>
        <strain evidence="11">CQN31</strain>
    </source>
</reference>
<dbReference type="GO" id="GO:0010438">
    <property type="term" value="P:cellular response to sulfur starvation"/>
    <property type="evidence" value="ECO:0007669"/>
    <property type="project" value="TreeGrafter"/>
</dbReference>
<evidence type="ECO:0000256" key="6">
    <source>
        <dbReference type="ARBA" id="ARBA00023136"/>
    </source>
</evidence>
<keyword evidence="4 7" id="KW-0812">Transmembrane</keyword>
<protein>
    <submittedName>
        <fullName evidence="10">ABC transporter permease</fullName>
    </submittedName>
</protein>
<dbReference type="Proteomes" id="UP000245765">
    <property type="component" value="Unassembled WGS sequence"/>
</dbReference>
<dbReference type="GO" id="GO:0005886">
    <property type="term" value="C:plasma membrane"/>
    <property type="evidence" value="ECO:0007669"/>
    <property type="project" value="UniProtKB-SubCell"/>
</dbReference>
<dbReference type="PANTHER" id="PTHR30151">
    <property type="entry name" value="ALKANE SULFONATE ABC TRANSPORTER-RELATED, MEMBRANE SUBUNIT"/>
    <property type="match status" value="1"/>
</dbReference>
<evidence type="ECO:0000256" key="2">
    <source>
        <dbReference type="ARBA" id="ARBA00022448"/>
    </source>
</evidence>
<comment type="caution">
    <text evidence="10">The sequence shown here is derived from an EMBL/GenBank/DDBJ whole genome shotgun (WGS) entry which is preliminary data.</text>
</comment>
<dbReference type="OrthoDB" id="9799271at2"/>
<keyword evidence="2 7" id="KW-0813">Transport</keyword>
<feature type="transmembrane region" description="Helical" evidence="7">
    <location>
        <begin position="253"/>
        <end position="272"/>
    </location>
</feature>
<evidence type="ECO:0000259" key="9">
    <source>
        <dbReference type="PROSITE" id="PS50928"/>
    </source>
</evidence>
<dbReference type="EMBL" id="QGNA01000006">
    <property type="protein sequence ID" value="PWS34507.1"/>
    <property type="molecule type" value="Genomic_DNA"/>
</dbReference>
<comment type="similarity">
    <text evidence="7">Belongs to the binding-protein-dependent transport system permease family.</text>
</comment>
<feature type="region of interest" description="Disordered" evidence="8">
    <location>
        <begin position="1"/>
        <end position="21"/>
    </location>
</feature>
<evidence type="ECO:0000256" key="4">
    <source>
        <dbReference type="ARBA" id="ARBA00022692"/>
    </source>
</evidence>
<sequence>MSAPDLSVQRRADAGAPAPPRAARRLPRFGIGRRTLVGALSLLGLLVLWWVLTTGTGLVAPYRFPSPAEFRGALDQFVTDGYAGGTLWVQAWHSTRLVLMGFAVAVVTGVPLGLLMGVSPRAEALLNPAFLLVRPIPPLAWIPLAIVWLGLGDAAKVLVIWFAAFVPSVINTWTGVRGVDRTLIAAARVHGAGSRRLLTEVIIPGALPMIFTGLRLSLQASWTTLVAAELVGAFFGLGRVLDAAYRDINPAMITVAMVAVGILGAATTRLLGEAERRLIPWRS</sequence>
<keyword evidence="6 7" id="KW-0472">Membrane</keyword>
<dbReference type="PROSITE" id="PS50928">
    <property type="entry name" value="ABC_TM1"/>
    <property type="match status" value="1"/>
</dbReference>
<dbReference type="Pfam" id="PF00528">
    <property type="entry name" value="BPD_transp_1"/>
    <property type="match status" value="1"/>
</dbReference>
<evidence type="ECO:0000313" key="10">
    <source>
        <dbReference type="EMBL" id="PWS34507.1"/>
    </source>
</evidence>
<feature type="transmembrane region" description="Helical" evidence="7">
    <location>
        <begin position="222"/>
        <end position="241"/>
    </location>
</feature>
<feature type="transmembrane region" description="Helical" evidence="7">
    <location>
        <begin position="97"/>
        <end position="118"/>
    </location>
</feature>
<evidence type="ECO:0000256" key="7">
    <source>
        <dbReference type="RuleBase" id="RU363032"/>
    </source>
</evidence>